<protein>
    <recommendedName>
        <fullName evidence="4">DUF4238 domain-containing protein</fullName>
    </recommendedName>
</protein>
<proteinExistence type="predicted"/>
<reference evidence="2 3" key="1">
    <citation type="submission" date="2018-11" db="EMBL/GenBank/DDBJ databases">
        <title>Genome assembly of Steccherinum ochraceum LE-BIN_3174, the white-rot fungus of the Steccherinaceae family (The Residual Polyporoid clade, Polyporales, Basidiomycota).</title>
        <authorList>
            <person name="Fedorova T.V."/>
            <person name="Glazunova O.A."/>
            <person name="Landesman E.O."/>
            <person name="Moiseenko K.V."/>
            <person name="Psurtseva N.V."/>
            <person name="Savinova O.S."/>
            <person name="Shakhova N.V."/>
            <person name="Tyazhelova T.V."/>
            <person name="Vasina D.V."/>
        </authorList>
    </citation>
    <scope>NUCLEOTIDE SEQUENCE [LARGE SCALE GENOMIC DNA]</scope>
    <source>
        <strain evidence="2 3">LE-BIN_3174</strain>
    </source>
</reference>
<evidence type="ECO:0000313" key="3">
    <source>
        <dbReference type="Proteomes" id="UP000292702"/>
    </source>
</evidence>
<feature type="compositionally biased region" description="Low complexity" evidence="1">
    <location>
        <begin position="34"/>
        <end position="43"/>
    </location>
</feature>
<dbReference type="InterPro" id="IPR025332">
    <property type="entry name" value="DUF4238"/>
</dbReference>
<feature type="non-terminal residue" evidence="2">
    <location>
        <position position="419"/>
    </location>
</feature>
<sequence length="419" mass="47752">MPPKLKTQYHHYVPRFMLRKWKVEYTPPPPDASPDPSTSPTSPSRKRRGGRGRKRSGPSGGAGHARPEDYIQAYNVQTDVIQVGTPIAKAFGNTDMYKNDDEEDAANVFRVEELFSKLESQAAQILQKLDKAISGADASTSVKLTRKEVNTLRKFLFLLSYRNEHHAAQYLEERFDPMTKKEVDAFRVKEGLKDSYAVFLSNLRNFLESEHWEIPDNQHILRSDRDAYHTELHARHLAFFIAPDDAEFVITNNGLGLWEGTDLPSLSLFMNILTPGCNPGEANWKHTTTYPVSPRLLVMLRSNAMMPMQKFLDAGFTKEEAAAATPSVWGDKIPDNSYYKDFPRSMASVRYVPPVRGHDALAALIQNQRELGRRVDDVLTFQLHMLSSEQSFRVNSLRLENSPVWLTFKSPRKLIETLR</sequence>
<dbReference type="Pfam" id="PF14022">
    <property type="entry name" value="DUF4238"/>
    <property type="match status" value="1"/>
</dbReference>
<dbReference type="EMBL" id="RWJN01000418">
    <property type="protein sequence ID" value="TCD61915.1"/>
    <property type="molecule type" value="Genomic_DNA"/>
</dbReference>
<evidence type="ECO:0008006" key="4">
    <source>
        <dbReference type="Google" id="ProtNLM"/>
    </source>
</evidence>
<organism evidence="2 3">
    <name type="scientific">Steccherinum ochraceum</name>
    <dbReference type="NCBI Taxonomy" id="92696"/>
    <lineage>
        <taxon>Eukaryota</taxon>
        <taxon>Fungi</taxon>
        <taxon>Dikarya</taxon>
        <taxon>Basidiomycota</taxon>
        <taxon>Agaricomycotina</taxon>
        <taxon>Agaricomycetes</taxon>
        <taxon>Polyporales</taxon>
        <taxon>Steccherinaceae</taxon>
        <taxon>Steccherinum</taxon>
    </lineage>
</organism>
<dbReference type="OrthoDB" id="5340163at2759"/>
<evidence type="ECO:0000313" key="2">
    <source>
        <dbReference type="EMBL" id="TCD61915.1"/>
    </source>
</evidence>
<dbReference type="STRING" id="92696.A0A4R0R9J1"/>
<accession>A0A4R0R9J1</accession>
<keyword evidence="3" id="KW-1185">Reference proteome</keyword>
<evidence type="ECO:0000256" key="1">
    <source>
        <dbReference type="SAM" id="MobiDB-lite"/>
    </source>
</evidence>
<gene>
    <name evidence="2" type="ORF">EIP91_007707</name>
</gene>
<feature type="region of interest" description="Disordered" evidence="1">
    <location>
        <begin position="24"/>
        <end position="67"/>
    </location>
</feature>
<name>A0A4R0R9J1_9APHY</name>
<dbReference type="AlphaFoldDB" id="A0A4R0R9J1"/>
<comment type="caution">
    <text evidence="2">The sequence shown here is derived from an EMBL/GenBank/DDBJ whole genome shotgun (WGS) entry which is preliminary data.</text>
</comment>
<feature type="compositionally biased region" description="Basic residues" evidence="1">
    <location>
        <begin position="44"/>
        <end position="56"/>
    </location>
</feature>
<dbReference type="Proteomes" id="UP000292702">
    <property type="component" value="Unassembled WGS sequence"/>
</dbReference>